<dbReference type="PRINTS" id="PR00125">
    <property type="entry name" value="ATPASEDELTA"/>
</dbReference>
<dbReference type="GO" id="GO:0046933">
    <property type="term" value="F:proton-transporting ATP synthase activity, rotational mechanism"/>
    <property type="evidence" value="ECO:0007669"/>
    <property type="project" value="InterPro"/>
</dbReference>
<dbReference type="PANTHER" id="PTHR11910">
    <property type="entry name" value="ATP SYNTHASE DELTA CHAIN"/>
    <property type="match status" value="1"/>
</dbReference>
<dbReference type="GO" id="GO:0016020">
    <property type="term" value="C:membrane"/>
    <property type="evidence" value="ECO:0007669"/>
    <property type="project" value="UniProtKB-SubCell"/>
</dbReference>
<reference evidence="9 10" key="1">
    <citation type="journal article" date="2020" name="bioRxiv">
        <title>Whole genome comparisons of ergot fungi reveals the divergence and evolution of species within the genus Claviceps are the result of varying mechanisms driving genome evolution and host range expansion.</title>
        <authorList>
            <person name="Wyka S.A."/>
            <person name="Mondo S.J."/>
            <person name="Liu M."/>
            <person name="Dettman J."/>
            <person name="Nalam V."/>
            <person name="Broders K.D."/>
        </authorList>
    </citation>
    <scope>NUCLEOTIDE SEQUENCE [LARGE SCALE GENOMIC DNA]</scope>
    <source>
        <strain evidence="9 10">CCC 1485</strain>
    </source>
</reference>
<organism evidence="9 10">
    <name type="scientific">Claviceps pazoutovae</name>
    <dbReference type="NCBI Taxonomy" id="1649127"/>
    <lineage>
        <taxon>Eukaryota</taxon>
        <taxon>Fungi</taxon>
        <taxon>Dikarya</taxon>
        <taxon>Ascomycota</taxon>
        <taxon>Pezizomycotina</taxon>
        <taxon>Sordariomycetes</taxon>
        <taxon>Hypocreomycetidae</taxon>
        <taxon>Hypocreales</taxon>
        <taxon>Clavicipitaceae</taxon>
        <taxon>Claviceps</taxon>
    </lineage>
</organism>
<keyword evidence="7" id="KW-0472">Membrane</keyword>
<protein>
    <recommendedName>
        <fullName evidence="3">ATP synthase subunit 5, mitochondrial</fullName>
    </recommendedName>
</protein>
<name>A0A9P7MK36_9HYPO</name>
<evidence type="ECO:0000256" key="3">
    <source>
        <dbReference type="ARBA" id="ARBA00014723"/>
    </source>
</evidence>
<keyword evidence="10" id="KW-1185">Reference proteome</keyword>
<dbReference type="SUPFAM" id="SSF47928">
    <property type="entry name" value="N-terminal domain of the delta subunit of the F1F0-ATP synthase"/>
    <property type="match status" value="1"/>
</dbReference>
<gene>
    <name evidence="9" type="primary">ATP5</name>
    <name evidence="9" type="ORF">E4U60_005607</name>
</gene>
<dbReference type="Pfam" id="PF00213">
    <property type="entry name" value="OSCP"/>
    <property type="match status" value="1"/>
</dbReference>
<evidence type="ECO:0000313" key="9">
    <source>
        <dbReference type="EMBL" id="KAG5949416.1"/>
    </source>
</evidence>
<evidence type="ECO:0000256" key="5">
    <source>
        <dbReference type="ARBA" id="ARBA00022781"/>
    </source>
</evidence>
<dbReference type="InterPro" id="IPR026015">
    <property type="entry name" value="ATP_synth_OSCP/delta_N_sf"/>
</dbReference>
<dbReference type="HAMAP" id="MF_01416">
    <property type="entry name" value="ATP_synth_delta_bact"/>
    <property type="match status" value="1"/>
</dbReference>
<dbReference type="Proteomes" id="UP000706124">
    <property type="component" value="Unassembled WGS sequence"/>
</dbReference>
<dbReference type="PROSITE" id="PS00389">
    <property type="entry name" value="ATPASE_DELTA"/>
    <property type="match status" value="1"/>
</dbReference>
<evidence type="ECO:0000313" key="10">
    <source>
        <dbReference type="Proteomes" id="UP000706124"/>
    </source>
</evidence>
<dbReference type="EMBL" id="SRPO01000005">
    <property type="protein sequence ID" value="KAG5949416.1"/>
    <property type="molecule type" value="Genomic_DNA"/>
</dbReference>
<dbReference type="InterPro" id="IPR000711">
    <property type="entry name" value="ATPase_OSCP/dsu"/>
</dbReference>
<dbReference type="OrthoDB" id="1262810at2759"/>
<comment type="caution">
    <text evidence="9">The sequence shown here is derived from an EMBL/GenBank/DDBJ whole genome shotgun (WGS) entry which is preliminary data.</text>
</comment>
<evidence type="ECO:0000256" key="1">
    <source>
        <dbReference type="ARBA" id="ARBA00004370"/>
    </source>
</evidence>
<keyword evidence="4" id="KW-0813">Transport</keyword>
<evidence type="ECO:0000256" key="8">
    <source>
        <dbReference type="ARBA" id="ARBA00023310"/>
    </source>
</evidence>
<dbReference type="InterPro" id="IPR020781">
    <property type="entry name" value="ATPase_OSCP/d_CS"/>
</dbReference>
<evidence type="ECO:0000256" key="7">
    <source>
        <dbReference type="ARBA" id="ARBA00023136"/>
    </source>
</evidence>
<keyword evidence="8" id="KW-0066">ATP synthesis</keyword>
<dbReference type="AlphaFoldDB" id="A0A9P7MK36"/>
<comment type="similarity">
    <text evidence="2">Belongs to the ATPase delta chain family.</text>
</comment>
<sequence>MLSRQVFRTVRAAAPQRAVALRAATPVRSFAAAATTNSQPPIAVFGLDGIYASALYTAAAKSSTLDPTAKALQTLNALLEKDTKLNEILQAPTLTREDKSAVITELAKQAGAGGETVKNLLAALAENNRLGYLKGVCVKFGELMSASRGEVELKVTSAQRLDNKTLSRLETAVMKSDYVGSGKKLKVTNEVNSEIIGGLVVEVGDRTIDLSVSSRIAKMNKLLSDDL</sequence>
<accession>A0A9P7MK36</accession>
<dbReference type="NCBIfam" id="TIGR01145">
    <property type="entry name" value="ATP_synt_delta"/>
    <property type="match status" value="1"/>
</dbReference>
<dbReference type="Gene3D" id="1.10.520.20">
    <property type="entry name" value="N-terminal domain of the delta subunit of the F1F0-ATP synthase"/>
    <property type="match status" value="1"/>
</dbReference>
<keyword evidence="5" id="KW-0375">Hydrogen ion transport</keyword>
<keyword evidence="6" id="KW-0406">Ion transport</keyword>
<evidence type="ECO:0000256" key="2">
    <source>
        <dbReference type="ARBA" id="ARBA00007046"/>
    </source>
</evidence>
<evidence type="ECO:0000256" key="4">
    <source>
        <dbReference type="ARBA" id="ARBA00022448"/>
    </source>
</evidence>
<evidence type="ECO:0000256" key="6">
    <source>
        <dbReference type="ARBA" id="ARBA00023065"/>
    </source>
</evidence>
<proteinExistence type="inferred from homology"/>
<comment type="subcellular location">
    <subcellularLocation>
        <location evidence="1">Membrane</location>
    </subcellularLocation>
</comment>